<proteinExistence type="predicted"/>
<evidence type="ECO:0000313" key="2">
    <source>
        <dbReference type="Proteomes" id="UP000316921"/>
    </source>
</evidence>
<organism evidence="1 2">
    <name type="scientific">Engelhardtia mirabilis</name>
    <dbReference type="NCBI Taxonomy" id="2528011"/>
    <lineage>
        <taxon>Bacteria</taxon>
        <taxon>Pseudomonadati</taxon>
        <taxon>Planctomycetota</taxon>
        <taxon>Planctomycetia</taxon>
        <taxon>Planctomycetia incertae sedis</taxon>
        <taxon>Engelhardtia</taxon>
    </lineage>
</organism>
<dbReference type="InterPro" id="IPR038056">
    <property type="entry name" value="YjbR-like_sf"/>
</dbReference>
<dbReference type="SUPFAM" id="SSF142906">
    <property type="entry name" value="YjbR-like"/>
    <property type="match status" value="1"/>
</dbReference>
<protein>
    <recommendedName>
        <fullName evidence="3">MmcQ/YjbR family DNA-binding protein</fullName>
    </recommendedName>
</protein>
<dbReference type="EMBL" id="CP036287">
    <property type="protein sequence ID" value="QDU69499.1"/>
    <property type="molecule type" value="Genomic_DNA"/>
</dbReference>
<gene>
    <name evidence="1" type="ORF">Pla133_46190</name>
</gene>
<name>A0A518BRA9_9BACT</name>
<dbReference type="InterPro" id="IPR058532">
    <property type="entry name" value="YjbR/MT2646/Rv2570-like"/>
</dbReference>
<dbReference type="KEGG" id="pbap:Pla133_46190"/>
<dbReference type="Pfam" id="PF04237">
    <property type="entry name" value="YjbR"/>
    <property type="match status" value="1"/>
</dbReference>
<evidence type="ECO:0000313" key="1">
    <source>
        <dbReference type="EMBL" id="QDU69499.1"/>
    </source>
</evidence>
<dbReference type="Gene3D" id="3.90.1150.30">
    <property type="match status" value="1"/>
</dbReference>
<dbReference type="Proteomes" id="UP000316921">
    <property type="component" value="Chromosome"/>
</dbReference>
<keyword evidence="2" id="KW-1185">Reference proteome</keyword>
<sequence>MAELSTVRRLALALPEASEQGHHGRASFRVGGRIFATVPDADHVNVMLDVEGVDAWLDRAPGALAELTWGSKVCGVAVALAAADEDLLEALLLEAWRRVATQRAIRALEARG</sequence>
<dbReference type="RefSeq" id="WP_419191852.1">
    <property type="nucleotide sequence ID" value="NZ_CP036287.1"/>
</dbReference>
<dbReference type="AlphaFoldDB" id="A0A518BRA9"/>
<evidence type="ECO:0008006" key="3">
    <source>
        <dbReference type="Google" id="ProtNLM"/>
    </source>
</evidence>
<accession>A0A518BRA9</accession>
<reference evidence="1 2" key="1">
    <citation type="submission" date="2019-02" db="EMBL/GenBank/DDBJ databases">
        <title>Deep-cultivation of Planctomycetes and their phenomic and genomic characterization uncovers novel biology.</title>
        <authorList>
            <person name="Wiegand S."/>
            <person name="Jogler M."/>
            <person name="Boedeker C."/>
            <person name="Pinto D."/>
            <person name="Vollmers J."/>
            <person name="Rivas-Marin E."/>
            <person name="Kohn T."/>
            <person name="Peeters S.H."/>
            <person name="Heuer A."/>
            <person name="Rast P."/>
            <person name="Oberbeckmann S."/>
            <person name="Bunk B."/>
            <person name="Jeske O."/>
            <person name="Meyerdierks A."/>
            <person name="Storesund J.E."/>
            <person name="Kallscheuer N."/>
            <person name="Luecker S."/>
            <person name="Lage O.M."/>
            <person name="Pohl T."/>
            <person name="Merkel B.J."/>
            <person name="Hornburger P."/>
            <person name="Mueller R.-W."/>
            <person name="Bruemmer F."/>
            <person name="Labrenz M."/>
            <person name="Spormann A.M."/>
            <person name="Op den Camp H."/>
            <person name="Overmann J."/>
            <person name="Amann R."/>
            <person name="Jetten M.S.M."/>
            <person name="Mascher T."/>
            <person name="Medema M.H."/>
            <person name="Devos D.P."/>
            <person name="Kaster A.-K."/>
            <person name="Ovreas L."/>
            <person name="Rohde M."/>
            <person name="Galperin M.Y."/>
            <person name="Jogler C."/>
        </authorList>
    </citation>
    <scope>NUCLEOTIDE SEQUENCE [LARGE SCALE GENOMIC DNA]</scope>
    <source>
        <strain evidence="1 2">Pla133</strain>
    </source>
</reference>